<name>A0A0W0F9H6_MONRR</name>
<dbReference type="AlphaFoldDB" id="A0A0W0F9H6"/>
<dbReference type="Proteomes" id="UP000054988">
    <property type="component" value="Unassembled WGS sequence"/>
</dbReference>
<reference evidence="1 2" key="1">
    <citation type="submission" date="2015-12" db="EMBL/GenBank/DDBJ databases">
        <title>Draft genome sequence of Moniliophthora roreri, the causal agent of frosty pod rot of cacao.</title>
        <authorList>
            <person name="Aime M.C."/>
            <person name="Diaz-Valderrama J.R."/>
            <person name="Kijpornyongpan T."/>
            <person name="Phillips-Mora W."/>
        </authorList>
    </citation>
    <scope>NUCLEOTIDE SEQUENCE [LARGE SCALE GENOMIC DNA]</scope>
    <source>
        <strain evidence="1 2">MCA 2952</strain>
    </source>
</reference>
<evidence type="ECO:0000313" key="1">
    <source>
        <dbReference type="EMBL" id="KTB32956.1"/>
    </source>
</evidence>
<comment type="caution">
    <text evidence="1">The sequence shown here is derived from an EMBL/GenBank/DDBJ whole genome shotgun (WGS) entry which is preliminary data.</text>
</comment>
<organism evidence="1 2">
    <name type="scientific">Moniliophthora roreri</name>
    <name type="common">Frosty pod rot fungus</name>
    <name type="synonym">Monilia roreri</name>
    <dbReference type="NCBI Taxonomy" id="221103"/>
    <lineage>
        <taxon>Eukaryota</taxon>
        <taxon>Fungi</taxon>
        <taxon>Dikarya</taxon>
        <taxon>Basidiomycota</taxon>
        <taxon>Agaricomycotina</taxon>
        <taxon>Agaricomycetes</taxon>
        <taxon>Agaricomycetidae</taxon>
        <taxon>Agaricales</taxon>
        <taxon>Marasmiineae</taxon>
        <taxon>Marasmiaceae</taxon>
        <taxon>Moniliophthora</taxon>
    </lineage>
</organism>
<gene>
    <name evidence="1" type="ORF">WG66_14467</name>
</gene>
<proteinExistence type="predicted"/>
<dbReference type="EMBL" id="LATX01002196">
    <property type="protein sequence ID" value="KTB32956.1"/>
    <property type="molecule type" value="Genomic_DNA"/>
</dbReference>
<protein>
    <submittedName>
        <fullName evidence="1">Uncharacterized protein</fullName>
    </submittedName>
</protein>
<evidence type="ECO:0000313" key="2">
    <source>
        <dbReference type="Proteomes" id="UP000054988"/>
    </source>
</evidence>
<accession>A0A0W0F9H6</accession>
<sequence>MDEFGIQKGYTDISDKNLDSLAQEVCKSRPESGSRGNILNRLSNKWIQLEHSTAQKK</sequence>